<evidence type="ECO:0000313" key="3">
    <source>
        <dbReference type="EMBL" id="KNB53135.1"/>
    </source>
</evidence>
<sequence length="1032" mass="110231">MNDAEGAPPAFACAEPVLLRAAVRPAGPTAPPDTDADADAAVLEQAVADPLLREAITLASPSLAAVLDAVAEGRAPRAKDARRAARAVTRYRLRMGGRATPFGLMAGVAPAGFAAGPAVRWGTGHLKYVRADMGWVSGVVDRLERDPGVLSLLRVTANDLCAVRGDRLVLPFAPAADEGQPLREVSVRHTDAVRRAFELAATPLPWTALLSRLRETYPDAPARTVERMPAELVRRGLLLTELRPPLDGTDPLGHVLDLLAGHADALAPDSRAVVAELTAIRRDLAAYAGLPLGRGRDGLAAVTARMRRLHAGERTVQVDLALDARIRLPESVRAEAESAARTLTALAAARPGPPHLRAFHADFVERYGMSRAVPLRELVDPERGLGLPAGYGTGPAAPAHGGAPDARDRLLLALAQEAAMAGEREVILDDELLTVLSGSGSPDAAGPPPSFDLLAELLADSVEALEAGDFRLVVGGVSGVAGAVAGRFGHVLGEDAGRLGRVVRSVPTRNPDAVRAQLAFRTRTGKAANVSAVPRWLDHTITVSAFTDRSARHSIALGDLAVVADARRLALVSVRLGREVVPTLPSMLLPRGNAPDLARFLEELARNGEGARPGWDWGAAAALPYLPRVRRGRTVLSPARWHPADPALQDPATGPGAWRRRFARWRDRAGVPRHVSSVHADHRIPLDLDDPAQLELLRHEWQRRPGAHLQEPPGANGHGTGWAGGRPTEIAFPLVRTTAGTAAAPVFAPVRSRTGHGPGSAWLHAKLYCSPERQDALLVRELPELLGLLPEAVGRWFFLRYRDPAPHLRLRFHGAPAVLGGELLPRLGVWHRGLERQGLCGRLVLDGYAPEWERYGGPEAMSAAEAAFEADSRACLEQLTLVRAGTLALDPRLLTAANYLDLLHRFHAGKDAALRLLDGEGPEGHRAAPADLRREARRLLDPGGDWHELGRLPGGEALLSSWERRGPAVTAYGALLRRLGGTAWSGDATVTASLLHLHHNRLAGTDRRAEEESLALARLAVRAHAGRRRAGA</sequence>
<evidence type="ECO:0008006" key="5">
    <source>
        <dbReference type="Google" id="ProtNLM"/>
    </source>
</evidence>
<dbReference type="STRING" id="1678637.AC230_06605"/>
<dbReference type="EMBL" id="LFXA01000003">
    <property type="protein sequence ID" value="KNB53135.1"/>
    <property type="molecule type" value="Genomic_DNA"/>
</dbReference>
<accession>A0A0K9XIC9</accession>
<dbReference type="Pfam" id="PF04738">
    <property type="entry name" value="Lant_dehydr_N"/>
    <property type="match status" value="1"/>
</dbReference>
<feature type="domain" description="Lantibiotic dehydratase N-terminal" evidence="1">
    <location>
        <begin position="48"/>
        <end position="697"/>
    </location>
</feature>
<dbReference type="InterPro" id="IPR006827">
    <property type="entry name" value="Lant_deHydtase_N"/>
</dbReference>
<feature type="domain" description="Thiopeptide-type bacteriocin biosynthesis" evidence="2">
    <location>
        <begin position="762"/>
        <end position="1018"/>
    </location>
</feature>
<dbReference type="RefSeq" id="WP_049715106.1">
    <property type="nucleotide sequence ID" value="NZ_LFXA01000003.1"/>
</dbReference>
<dbReference type="Pfam" id="PF14028">
    <property type="entry name" value="Lant_dehydr_C"/>
    <property type="match status" value="1"/>
</dbReference>
<reference evidence="4" key="1">
    <citation type="submission" date="2015-07" db="EMBL/GenBank/DDBJ databases">
        <title>Draft genome sequence of Streptomyces sp. CMAA 1322, a bacterium isolated from Caatinga biome, from dry forest semiarid of Brazil.</title>
        <authorList>
            <person name="Santos S.N."/>
            <person name="Gacesa R."/>
            <person name="Taketani R.G."/>
            <person name="Long P.F."/>
            <person name="Melo I.S."/>
        </authorList>
    </citation>
    <scope>NUCLEOTIDE SEQUENCE [LARGE SCALE GENOMIC DNA]</scope>
    <source>
        <strain evidence="4">CMAA 1322</strain>
    </source>
</reference>
<comment type="caution">
    <text evidence="3">The sequence shown here is derived from an EMBL/GenBank/DDBJ whole genome shotgun (WGS) entry which is preliminary data.</text>
</comment>
<dbReference type="NCBIfam" id="TIGR03891">
    <property type="entry name" value="thiopep_ocin"/>
    <property type="match status" value="1"/>
</dbReference>
<proteinExistence type="predicted"/>
<gene>
    <name evidence="3" type="ORF">AC230_06605</name>
</gene>
<evidence type="ECO:0000259" key="2">
    <source>
        <dbReference type="Pfam" id="PF14028"/>
    </source>
</evidence>
<evidence type="ECO:0000259" key="1">
    <source>
        <dbReference type="Pfam" id="PF04738"/>
    </source>
</evidence>
<name>A0A0K9XIC9_9ACTN</name>
<keyword evidence="4" id="KW-1185">Reference proteome</keyword>
<dbReference type="InterPro" id="IPR023809">
    <property type="entry name" value="Thiopep_bacteriocin_synth_dom"/>
</dbReference>
<dbReference type="PATRIC" id="fig|1678637.3.peg.1438"/>
<dbReference type="Proteomes" id="UP000037288">
    <property type="component" value="Unassembled WGS sequence"/>
</dbReference>
<organism evidence="3 4">
    <name type="scientific">Streptomyces caatingaensis</name>
    <dbReference type="NCBI Taxonomy" id="1678637"/>
    <lineage>
        <taxon>Bacteria</taxon>
        <taxon>Bacillati</taxon>
        <taxon>Actinomycetota</taxon>
        <taxon>Actinomycetes</taxon>
        <taxon>Kitasatosporales</taxon>
        <taxon>Streptomycetaceae</taxon>
        <taxon>Streptomyces</taxon>
    </lineage>
</organism>
<dbReference type="AlphaFoldDB" id="A0A0K9XIC9"/>
<dbReference type="OrthoDB" id="1273722at2"/>
<protein>
    <recommendedName>
        <fullName evidence="5">Lantibiotic dehydratase</fullName>
    </recommendedName>
</protein>
<evidence type="ECO:0000313" key="4">
    <source>
        <dbReference type="Proteomes" id="UP000037288"/>
    </source>
</evidence>